<evidence type="ECO:0000256" key="10">
    <source>
        <dbReference type="SAM" id="Phobius"/>
    </source>
</evidence>
<sequence>MGKDGRLVVIFLYLLCLTRAQISFDVQEEKPAPLLLGNIASKANITKTAGMEFHLMTKNDLFAVDASTGDFSAIVVLDRESQCGSSPSCIITTLVAVSRSPDSLLRYTVNVTIHDANDQKPYFKFTSFPKSLSEFVPLHTTIKLPTAEDNDMEPSFKVQKYYLLPESQTVFDLVVQRVNQSDGSVDFDVQLRLKQKLDREKADSYTLTLVASDLGSPSNEGRLQVVITVTDENDNSPVFQKPEYNITINESTPIDTSVLNVLATDADIGENGRVGYEISNNIDRRVTKYFVADRASGAVKVASSLKKEGETVFIFKVKAFDHGTPMMFSEVNVRISVEDTVNDPPGISVSLLRPKNNSAVVSEDAVVGTTVAIVDVTDTDVGLNGQTNCTCISESFSMKEYNSPGAYTISVAAGLDREKISTHVITIQCMDKGTPPLSSMAKLSVIVEDVNDHPPQFTRRSYEMRVRENQESGVLVGNVFATDADDGVNAQLRYSLDPSVVEFEINESNGFVYTAVKNLDREMKDRYSFSVYAFDTSFSPHTATATVIVNIEDVNDEWPRFDNSSYRFLVSESTITSTVIGKVHATDPDLGLGGRVEYLFVHSPLYMDPPFILSKDNGAITLTQALDYETTRQYSFVVTAVDLGNPPRNSSVEVHIEVTDVNDNDPVIAFPNPDNLSVTLNLDVTPGQEIIRVIAHDSDHGDSGRLTYSLGAMNTSVAKLFWINEDTGLLTLVAPLTQADVRSYNIVISVNDNGVPQRATQALLHIEIVHDAKESRSRESYTTIVIIMVCVTLLVAVVVLVTLCFIKYIDKRKFDSERSIHKSTFEPMNKLTDDYLHTGGGDDEMEHGMIISPVHQKQIPSFQNQRLGSNSRNGKKCVTFDSAIRSSDTSTVSGSVSTQPDSGFSSIGSGFHSAPNSVAQVPYVSTLASTFNPGSLDLYKTNCIARSAPSPTMSSSATNGPPVPLFFKTTRTNSGTSLMECGTGVHSSSPEFQQIGADEVVGTALQNHNALVRSVRSKDRRPPYASRQVSLLVSLIVDTLV</sequence>
<keyword evidence="4" id="KW-0677">Repeat</keyword>
<protein>
    <recommendedName>
        <fullName evidence="12">Cadherin domain-containing protein</fullName>
    </recommendedName>
</protein>
<dbReference type="GO" id="GO:0016342">
    <property type="term" value="C:catenin complex"/>
    <property type="evidence" value="ECO:0007669"/>
    <property type="project" value="TreeGrafter"/>
</dbReference>
<comment type="caution">
    <text evidence="13">The sequence shown here is derived from an EMBL/GenBank/DDBJ whole genome shotgun (WGS) entry which is preliminary data.</text>
</comment>
<dbReference type="InterPro" id="IPR013164">
    <property type="entry name" value="Cadherin_N"/>
</dbReference>
<dbReference type="Proteomes" id="UP000678393">
    <property type="component" value="Unassembled WGS sequence"/>
</dbReference>
<dbReference type="GO" id="GO:0008013">
    <property type="term" value="F:beta-catenin binding"/>
    <property type="evidence" value="ECO:0007669"/>
    <property type="project" value="TreeGrafter"/>
</dbReference>
<dbReference type="PROSITE" id="PS00232">
    <property type="entry name" value="CADHERIN_1"/>
    <property type="match status" value="3"/>
</dbReference>
<name>A0A8S3YXE1_9EUPU</name>
<dbReference type="Pfam" id="PF08266">
    <property type="entry name" value="Cadherin_2"/>
    <property type="match status" value="1"/>
</dbReference>
<dbReference type="InterPro" id="IPR015919">
    <property type="entry name" value="Cadherin-like_sf"/>
</dbReference>
<organism evidence="13 14">
    <name type="scientific">Candidula unifasciata</name>
    <dbReference type="NCBI Taxonomy" id="100452"/>
    <lineage>
        <taxon>Eukaryota</taxon>
        <taxon>Metazoa</taxon>
        <taxon>Spiralia</taxon>
        <taxon>Lophotrochozoa</taxon>
        <taxon>Mollusca</taxon>
        <taxon>Gastropoda</taxon>
        <taxon>Heterobranchia</taxon>
        <taxon>Euthyneura</taxon>
        <taxon>Panpulmonata</taxon>
        <taxon>Eupulmonata</taxon>
        <taxon>Stylommatophora</taxon>
        <taxon>Helicina</taxon>
        <taxon>Helicoidea</taxon>
        <taxon>Geomitridae</taxon>
        <taxon>Candidula</taxon>
    </lineage>
</organism>
<dbReference type="Pfam" id="PF00028">
    <property type="entry name" value="Cadherin"/>
    <property type="match status" value="6"/>
</dbReference>
<dbReference type="CDD" id="cd11304">
    <property type="entry name" value="Cadherin_repeat"/>
    <property type="match status" value="7"/>
</dbReference>
<keyword evidence="3 11" id="KW-0732">Signal</keyword>
<feature type="domain" description="Cadherin" evidence="12">
    <location>
        <begin position="18"/>
        <end position="123"/>
    </location>
</feature>
<dbReference type="FunFam" id="2.60.40.60:FF:000033">
    <property type="entry name" value="FAT atypical cadherin 1"/>
    <property type="match status" value="1"/>
</dbReference>
<evidence type="ECO:0000256" key="1">
    <source>
        <dbReference type="ARBA" id="ARBA00004167"/>
    </source>
</evidence>
<keyword evidence="8 10" id="KW-0472">Membrane</keyword>
<dbReference type="FunFam" id="2.60.40.60:FF:000020">
    <property type="entry name" value="Dachsous cadherin-related 1b"/>
    <property type="match status" value="2"/>
</dbReference>
<dbReference type="OrthoDB" id="6252479at2759"/>
<feature type="transmembrane region" description="Helical" evidence="10">
    <location>
        <begin position="784"/>
        <end position="809"/>
    </location>
</feature>
<feature type="domain" description="Cadherin" evidence="12">
    <location>
        <begin position="353"/>
        <end position="457"/>
    </location>
</feature>
<evidence type="ECO:0000256" key="4">
    <source>
        <dbReference type="ARBA" id="ARBA00022737"/>
    </source>
</evidence>
<dbReference type="GO" id="GO:0045296">
    <property type="term" value="F:cadherin binding"/>
    <property type="evidence" value="ECO:0007669"/>
    <property type="project" value="TreeGrafter"/>
</dbReference>
<dbReference type="InterPro" id="IPR002126">
    <property type="entry name" value="Cadherin-like_dom"/>
</dbReference>
<keyword evidence="6" id="KW-0130">Cell adhesion</keyword>
<dbReference type="PROSITE" id="PS50268">
    <property type="entry name" value="CADHERIN_2"/>
    <property type="match status" value="7"/>
</dbReference>
<evidence type="ECO:0000256" key="3">
    <source>
        <dbReference type="ARBA" id="ARBA00022729"/>
    </source>
</evidence>
<evidence type="ECO:0000256" key="5">
    <source>
        <dbReference type="ARBA" id="ARBA00022837"/>
    </source>
</evidence>
<dbReference type="Gene3D" id="2.60.40.60">
    <property type="entry name" value="Cadherins"/>
    <property type="match status" value="7"/>
</dbReference>
<evidence type="ECO:0000256" key="7">
    <source>
        <dbReference type="ARBA" id="ARBA00022989"/>
    </source>
</evidence>
<proteinExistence type="predicted"/>
<reference evidence="13" key="1">
    <citation type="submission" date="2021-04" db="EMBL/GenBank/DDBJ databases">
        <authorList>
            <consortium name="Molecular Ecology Group"/>
        </authorList>
    </citation>
    <scope>NUCLEOTIDE SEQUENCE</scope>
</reference>
<dbReference type="PANTHER" id="PTHR24027:SF423">
    <property type="entry name" value="PROTOCADHERIN-16"/>
    <property type="match status" value="1"/>
</dbReference>
<dbReference type="PRINTS" id="PR00205">
    <property type="entry name" value="CADHERIN"/>
</dbReference>
<dbReference type="GO" id="GO:0005509">
    <property type="term" value="F:calcium ion binding"/>
    <property type="evidence" value="ECO:0007669"/>
    <property type="project" value="UniProtKB-UniRule"/>
</dbReference>
<dbReference type="InterPro" id="IPR039808">
    <property type="entry name" value="Cadherin"/>
</dbReference>
<feature type="domain" description="Cadherin" evidence="12">
    <location>
        <begin position="124"/>
        <end position="239"/>
    </location>
</feature>
<evidence type="ECO:0000256" key="9">
    <source>
        <dbReference type="PROSITE-ProRule" id="PRU00043"/>
    </source>
</evidence>
<dbReference type="SMART" id="SM00112">
    <property type="entry name" value="CA"/>
    <property type="match status" value="7"/>
</dbReference>
<feature type="chain" id="PRO_5035919670" description="Cadherin domain-containing protein" evidence="11">
    <location>
        <begin position="21"/>
        <end position="1041"/>
    </location>
</feature>
<evidence type="ECO:0000313" key="13">
    <source>
        <dbReference type="EMBL" id="CAG5121604.1"/>
    </source>
</evidence>
<dbReference type="GO" id="GO:0007156">
    <property type="term" value="P:homophilic cell adhesion via plasma membrane adhesion molecules"/>
    <property type="evidence" value="ECO:0007669"/>
    <property type="project" value="InterPro"/>
</dbReference>
<keyword evidence="14" id="KW-1185">Reference proteome</keyword>
<evidence type="ECO:0000256" key="8">
    <source>
        <dbReference type="ARBA" id="ARBA00023136"/>
    </source>
</evidence>
<feature type="domain" description="Cadherin" evidence="12">
    <location>
        <begin position="240"/>
        <end position="347"/>
    </location>
</feature>
<comment type="subcellular location">
    <subcellularLocation>
        <location evidence="1">Membrane</location>
        <topology evidence="1">Single-pass membrane protein</topology>
    </subcellularLocation>
</comment>
<dbReference type="InterPro" id="IPR020894">
    <property type="entry name" value="Cadherin_CS"/>
</dbReference>
<keyword evidence="7 10" id="KW-1133">Transmembrane helix</keyword>
<keyword evidence="2 10" id="KW-0812">Transmembrane</keyword>
<evidence type="ECO:0000256" key="2">
    <source>
        <dbReference type="ARBA" id="ARBA00022692"/>
    </source>
</evidence>
<evidence type="ECO:0000313" key="14">
    <source>
        <dbReference type="Proteomes" id="UP000678393"/>
    </source>
</evidence>
<feature type="domain" description="Cadherin" evidence="12">
    <location>
        <begin position="562"/>
        <end position="668"/>
    </location>
</feature>
<feature type="domain" description="Cadherin" evidence="12">
    <location>
        <begin position="458"/>
        <end position="561"/>
    </location>
</feature>
<dbReference type="GO" id="GO:0016477">
    <property type="term" value="P:cell migration"/>
    <property type="evidence" value="ECO:0007669"/>
    <property type="project" value="TreeGrafter"/>
</dbReference>
<keyword evidence="5 9" id="KW-0106">Calcium</keyword>
<dbReference type="EMBL" id="CAJHNH020001114">
    <property type="protein sequence ID" value="CAG5121604.1"/>
    <property type="molecule type" value="Genomic_DNA"/>
</dbReference>
<feature type="signal peptide" evidence="11">
    <location>
        <begin position="1"/>
        <end position="20"/>
    </location>
</feature>
<evidence type="ECO:0000259" key="12">
    <source>
        <dbReference type="PROSITE" id="PS50268"/>
    </source>
</evidence>
<gene>
    <name evidence="13" type="ORF">CUNI_LOCUS7162</name>
</gene>
<dbReference type="FunFam" id="2.60.40.60:FF:000092">
    <property type="entry name" value="Protocadherin 8"/>
    <property type="match status" value="2"/>
</dbReference>
<dbReference type="SUPFAM" id="SSF49313">
    <property type="entry name" value="Cadherin-like"/>
    <property type="match status" value="6"/>
</dbReference>
<dbReference type="PANTHER" id="PTHR24027">
    <property type="entry name" value="CADHERIN-23"/>
    <property type="match status" value="1"/>
</dbReference>
<dbReference type="AlphaFoldDB" id="A0A8S3YXE1"/>
<evidence type="ECO:0000256" key="11">
    <source>
        <dbReference type="SAM" id="SignalP"/>
    </source>
</evidence>
<accession>A0A8S3YXE1</accession>
<evidence type="ECO:0000256" key="6">
    <source>
        <dbReference type="ARBA" id="ARBA00022889"/>
    </source>
</evidence>
<feature type="domain" description="Cadherin" evidence="12">
    <location>
        <begin position="672"/>
        <end position="781"/>
    </location>
</feature>